<gene>
    <name evidence="1" type="ORF">C1850_02095</name>
</gene>
<organism evidence="1 2">
    <name type="scientific">Adlercreutzia equolifaciens subsp. celatus</name>
    <dbReference type="NCBI Taxonomy" id="394340"/>
    <lineage>
        <taxon>Bacteria</taxon>
        <taxon>Bacillati</taxon>
        <taxon>Actinomycetota</taxon>
        <taxon>Coriobacteriia</taxon>
        <taxon>Eggerthellales</taxon>
        <taxon>Eggerthellaceae</taxon>
        <taxon>Adlercreutzia</taxon>
    </lineage>
</organism>
<dbReference type="RefSeq" id="WP_114548420.1">
    <property type="nucleotide sequence ID" value="NZ_PPUT01000003.1"/>
</dbReference>
<dbReference type="Proteomes" id="UP000253805">
    <property type="component" value="Unassembled WGS sequence"/>
</dbReference>
<evidence type="ECO:0000313" key="2">
    <source>
        <dbReference type="Proteomes" id="UP000253805"/>
    </source>
</evidence>
<dbReference type="AlphaFoldDB" id="A0A369P2S4"/>
<proteinExistence type="predicted"/>
<sequence>MEKLPPVEKVYEAWTALADDRYDLSPEALIVRSSDGSKEYRVTWDDEERYRSNDNATFWQGYAGYPVIMALMLQGRVPFNGEVAAWFKGIPWKALNDAHKRDYAAALAEAFERAGLDMPRQLQAEEAAAEVMEALRELPVSVGRPTRR</sequence>
<comment type="caution">
    <text evidence="1">The sequence shown here is derived from an EMBL/GenBank/DDBJ whole genome shotgun (WGS) entry which is preliminary data.</text>
</comment>
<accession>A0A369P2S4</accession>
<protein>
    <submittedName>
        <fullName evidence="1">Uncharacterized protein</fullName>
    </submittedName>
</protein>
<name>A0A369P2S4_9ACTN</name>
<reference evidence="1 2" key="1">
    <citation type="journal article" date="2018" name="Elife">
        <title>Discovery and characterization of a prevalent human gut bacterial enzyme sufficient for the inactivation of a family of plant toxins.</title>
        <authorList>
            <person name="Koppel N."/>
            <person name="Bisanz J.E."/>
            <person name="Pandelia M.E."/>
            <person name="Turnbaugh P.J."/>
            <person name="Balskus E.P."/>
        </authorList>
    </citation>
    <scope>NUCLEOTIDE SEQUENCE [LARGE SCALE GENOMIC DNA]</scope>
    <source>
        <strain evidence="1 2">OB21 GAM 11</strain>
    </source>
</reference>
<dbReference type="EMBL" id="PPUT01000003">
    <property type="protein sequence ID" value="RDC46390.1"/>
    <property type="molecule type" value="Genomic_DNA"/>
</dbReference>
<evidence type="ECO:0000313" key="1">
    <source>
        <dbReference type="EMBL" id="RDC46390.1"/>
    </source>
</evidence>